<evidence type="ECO:0000256" key="1">
    <source>
        <dbReference type="SAM" id="SignalP"/>
    </source>
</evidence>
<gene>
    <name evidence="2" type="ORF">GCM10023205_60110</name>
</gene>
<evidence type="ECO:0008006" key="4">
    <source>
        <dbReference type="Google" id="ProtNLM"/>
    </source>
</evidence>
<accession>A0ABP9HZT2</accession>
<protein>
    <recommendedName>
        <fullName evidence="4">PknH-like extracellular domain-containing protein</fullName>
    </recommendedName>
</protein>
<feature type="chain" id="PRO_5045987702" description="PknH-like extracellular domain-containing protein" evidence="1">
    <location>
        <begin position="23"/>
        <end position="303"/>
    </location>
</feature>
<proteinExistence type="predicted"/>
<sequence length="303" mass="32056">MRIARTVLGPIAAFAIVAGATACSSSSDGGTDAAPPSIGPVQQLTDMSHQALPLEAYMLQPGQFATIMSARRQLVTQCMQRFGFDYQPATADGGTDPTAGKTQSQMRYVDSSAHVSAYGYHQEPGVGAPAVEPQRSPTELAVLTGSPDGGDAPGQATGRDIPEGGCFGEVDRTLAQRGVIIQDDELVSTINIEGMSRSTQDPRLKQAFTAWSACMKGKGYTYATPKEANQDPRWSTPTASAEEIGTAVADLACMTENNVVGTWFAVESAYQKQQIEANFEKLEQVRRSIDTSIRVANGIVAAG</sequence>
<dbReference type="Proteomes" id="UP001500466">
    <property type="component" value="Unassembled WGS sequence"/>
</dbReference>
<feature type="signal peptide" evidence="1">
    <location>
        <begin position="1"/>
        <end position="22"/>
    </location>
</feature>
<dbReference type="EMBL" id="BAABHS010000025">
    <property type="protein sequence ID" value="GAA4982596.1"/>
    <property type="molecule type" value="Genomic_DNA"/>
</dbReference>
<keyword evidence="1" id="KW-0732">Signal</keyword>
<comment type="caution">
    <text evidence="2">The sequence shown here is derived from an EMBL/GenBank/DDBJ whole genome shotgun (WGS) entry which is preliminary data.</text>
</comment>
<dbReference type="RefSeq" id="WP_345678876.1">
    <property type="nucleotide sequence ID" value="NZ_BAABHS010000025.1"/>
</dbReference>
<name>A0ABP9HZT2_9ACTN</name>
<organism evidence="2 3">
    <name type="scientific">Yinghuangia aomiensis</name>
    <dbReference type="NCBI Taxonomy" id="676205"/>
    <lineage>
        <taxon>Bacteria</taxon>
        <taxon>Bacillati</taxon>
        <taxon>Actinomycetota</taxon>
        <taxon>Actinomycetes</taxon>
        <taxon>Kitasatosporales</taxon>
        <taxon>Streptomycetaceae</taxon>
        <taxon>Yinghuangia</taxon>
    </lineage>
</organism>
<evidence type="ECO:0000313" key="2">
    <source>
        <dbReference type="EMBL" id="GAA4982596.1"/>
    </source>
</evidence>
<dbReference type="PROSITE" id="PS51257">
    <property type="entry name" value="PROKAR_LIPOPROTEIN"/>
    <property type="match status" value="1"/>
</dbReference>
<evidence type="ECO:0000313" key="3">
    <source>
        <dbReference type="Proteomes" id="UP001500466"/>
    </source>
</evidence>
<reference evidence="3" key="1">
    <citation type="journal article" date="2019" name="Int. J. Syst. Evol. Microbiol.">
        <title>The Global Catalogue of Microorganisms (GCM) 10K type strain sequencing project: providing services to taxonomists for standard genome sequencing and annotation.</title>
        <authorList>
            <consortium name="The Broad Institute Genomics Platform"/>
            <consortium name="The Broad Institute Genome Sequencing Center for Infectious Disease"/>
            <person name="Wu L."/>
            <person name="Ma J."/>
        </authorList>
    </citation>
    <scope>NUCLEOTIDE SEQUENCE [LARGE SCALE GENOMIC DNA]</scope>
    <source>
        <strain evidence="3">JCM 17986</strain>
    </source>
</reference>
<keyword evidence="3" id="KW-1185">Reference proteome</keyword>